<feature type="coiled-coil region" evidence="1">
    <location>
        <begin position="57"/>
        <end position="91"/>
    </location>
</feature>
<keyword evidence="3" id="KW-1185">Reference proteome</keyword>
<accession>A0ABD2NTC0</accession>
<protein>
    <submittedName>
        <fullName evidence="2">Uncharacterized protein</fullName>
    </submittedName>
</protein>
<name>A0ABD2NTC0_9CUCU</name>
<comment type="caution">
    <text evidence="2">The sequence shown here is derived from an EMBL/GenBank/DDBJ whole genome shotgun (WGS) entry which is preliminary data.</text>
</comment>
<evidence type="ECO:0000313" key="2">
    <source>
        <dbReference type="EMBL" id="KAL3281875.1"/>
    </source>
</evidence>
<evidence type="ECO:0000313" key="3">
    <source>
        <dbReference type="Proteomes" id="UP001516400"/>
    </source>
</evidence>
<keyword evidence="1" id="KW-0175">Coiled coil</keyword>
<organism evidence="2 3">
    <name type="scientific">Cryptolaemus montrouzieri</name>
    <dbReference type="NCBI Taxonomy" id="559131"/>
    <lineage>
        <taxon>Eukaryota</taxon>
        <taxon>Metazoa</taxon>
        <taxon>Ecdysozoa</taxon>
        <taxon>Arthropoda</taxon>
        <taxon>Hexapoda</taxon>
        <taxon>Insecta</taxon>
        <taxon>Pterygota</taxon>
        <taxon>Neoptera</taxon>
        <taxon>Endopterygota</taxon>
        <taxon>Coleoptera</taxon>
        <taxon>Polyphaga</taxon>
        <taxon>Cucujiformia</taxon>
        <taxon>Coccinelloidea</taxon>
        <taxon>Coccinellidae</taxon>
        <taxon>Scymninae</taxon>
        <taxon>Scymnini</taxon>
        <taxon>Cryptolaemus</taxon>
    </lineage>
</organism>
<reference evidence="2 3" key="1">
    <citation type="journal article" date="2021" name="BMC Biol.">
        <title>Horizontally acquired antibacterial genes associated with adaptive radiation of ladybird beetles.</title>
        <authorList>
            <person name="Li H.S."/>
            <person name="Tang X.F."/>
            <person name="Huang Y.H."/>
            <person name="Xu Z.Y."/>
            <person name="Chen M.L."/>
            <person name="Du X.Y."/>
            <person name="Qiu B.Y."/>
            <person name="Chen P.T."/>
            <person name="Zhang W."/>
            <person name="Slipinski A."/>
            <person name="Escalona H.E."/>
            <person name="Waterhouse R.M."/>
            <person name="Zwick A."/>
            <person name="Pang H."/>
        </authorList>
    </citation>
    <scope>NUCLEOTIDE SEQUENCE [LARGE SCALE GENOMIC DNA]</scope>
    <source>
        <strain evidence="2">SYSU2018</strain>
    </source>
</reference>
<gene>
    <name evidence="2" type="ORF">HHI36_005080</name>
</gene>
<evidence type="ECO:0000256" key="1">
    <source>
        <dbReference type="SAM" id="Coils"/>
    </source>
</evidence>
<dbReference type="EMBL" id="JABFTP020000144">
    <property type="protein sequence ID" value="KAL3281875.1"/>
    <property type="molecule type" value="Genomic_DNA"/>
</dbReference>
<proteinExistence type="predicted"/>
<dbReference type="Proteomes" id="UP001516400">
    <property type="component" value="Unassembled WGS sequence"/>
</dbReference>
<dbReference type="AlphaFoldDB" id="A0ABD2NTC0"/>
<sequence>MEGDDIVNGKSFACYGKPFENYVGIGCLNVYHESCSGMKKIQVLDGNKEYCGNHHEHNMLKENIASKKVIAEKLEEEYKKYTEKSKDFTKEST</sequence>